<comment type="caution">
    <text evidence="1">The sequence shown here is derived from an EMBL/GenBank/DDBJ whole genome shotgun (WGS) entry which is preliminary data.</text>
</comment>
<dbReference type="AlphaFoldDB" id="A0A9E4N714"/>
<gene>
    <name evidence="1" type="ORF">JAZ07_20440</name>
</gene>
<accession>A0A9E4N714</accession>
<reference evidence="1" key="1">
    <citation type="journal article" date="2021" name="Proc. Natl. Acad. Sci. U.S.A.">
        <title>Global biogeography of chemosynthetic symbionts reveals both localized and globally distributed symbiont groups. .</title>
        <authorList>
            <person name="Osvatic J.T."/>
            <person name="Wilkins L.G.E."/>
            <person name="Leibrecht L."/>
            <person name="Leray M."/>
            <person name="Zauner S."/>
            <person name="Polzin J."/>
            <person name="Camacho Y."/>
            <person name="Gros O."/>
            <person name="van Gils J.A."/>
            <person name="Eisen J.A."/>
            <person name="Petersen J.M."/>
            <person name="Yuen B."/>
        </authorList>
    </citation>
    <scope>NUCLEOTIDE SEQUENCE</scope>
    <source>
        <strain evidence="1">MAGclacostrist064TRANS</strain>
    </source>
</reference>
<dbReference type="EMBL" id="JAEPCM010000772">
    <property type="protein sequence ID" value="MCG7948717.1"/>
    <property type="molecule type" value="Genomic_DNA"/>
</dbReference>
<sequence>MRASREEILRQHLKVDVFNLRTKLERLLPDVKKRGLNIFCNSSFELEGFSSNEYHQDADKLLRLAQRIVKARDELGEPAENCLGEAYLAACKENCSRDEHRRGPRKLGVWLSEIVASNT</sequence>
<organism evidence="1 2">
    <name type="scientific">Candidatus Thiodiazotropha taylori</name>
    <dbReference type="NCBI Taxonomy" id="2792791"/>
    <lineage>
        <taxon>Bacteria</taxon>
        <taxon>Pseudomonadati</taxon>
        <taxon>Pseudomonadota</taxon>
        <taxon>Gammaproteobacteria</taxon>
        <taxon>Chromatiales</taxon>
        <taxon>Sedimenticolaceae</taxon>
        <taxon>Candidatus Thiodiazotropha</taxon>
    </lineage>
</organism>
<proteinExistence type="predicted"/>
<protein>
    <submittedName>
        <fullName evidence="1">Uncharacterized protein</fullName>
    </submittedName>
</protein>
<evidence type="ECO:0000313" key="1">
    <source>
        <dbReference type="EMBL" id="MCG7948717.1"/>
    </source>
</evidence>
<dbReference type="Proteomes" id="UP000886667">
    <property type="component" value="Unassembled WGS sequence"/>
</dbReference>
<name>A0A9E4N714_9GAMM</name>
<evidence type="ECO:0000313" key="2">
    <source>
        <dbReference type="Proteomes" id="UP000886667"/>
    </source>
</evidence>